<name>A0AAJ7FSM7_CEPCN</name>
<dbReference type="GeneID" id="107273018"/>
<reference evidence="3" key="1">
    <citation type="submission" date="2025-08" db="UniProtKB">
        <authorList>
            <consortium name="RefSeq"/>
        </authorList>
    </citation>
    <scope>IDENTIFICATION</scope>
</reference>
<keyword evidence="2" id="KW-1185">Reference proteome</keyword>
<gene>
    <name evidence="3" type="primary">LOC107273018</name>
</gene>
<organism evidence="2 3">
    <name type="scientific">Cephus cinctus</name>
    <name type="common">Wheat stem sawfly</name>
    <dbReference type="NCBI Taxonomy" id="211228"/>
    <lineage>
        <taxon>Eukaryota</taxon>
        <taxon>Metazoa</taxon>
        <taxon>Ecdysozoa</taxon>
        <taxon>Arthropoda</taxon>
        <taxon>Hexapoda</taxon>
        <taxon>Insecta</taxon>
        <taxon>Pterygota</taxon>
        <taxon>Neoptera</taxon>
        <taxon>Endopterygota</taxon>
        <taxon>Hymenoptera</taxon>
        <taxon>Cephoidea</taxon>
        <taxon>Cephidae</taxon>
        <taxon>Cephus</taxon>
    </lineage>
</organism>
<feature type="region of interest" description="Disordered" evidence="1">
    <location>
        <begin position="1"/>
        <end position="34"/>
    </location>
</feature>
<evidence type="ECO:0000256" key="1">
    <source>
        <dbReference type="SAM" id="MobiDB-lite"/>
    </source>
</evidence>
<proteinExistence type="predicted"/>
<dbReference type="Proteomes" id="UP000694920">
    <property type="component" value="Unplaced"/>
</dbReference>
<evidence type="ECO:0000313" key="2">
    <source>
        <dbReference type="Proteomes" id="UP000694920"/>
    </source>
</evidence>
<accession>A0AAJ7FSM7</accession>
<dbReference type="RefSeq" id="XP_015606290.1">
    <property type="nucleotide sequence ID" value="XM_015750804.1"/>
</dbReference>
<sequence length="151" mass="17208">MAGLPSADFCRGSINADSGYERSDDESDQDSERTAARKWWIPFTLDKEDEAEDSELYVKVRSRLNKINRVSKSSLATTSSTSDETGGVVVETQIGRFHLIKSIFDRNSKGRQLLRNRRCTFLERLSAALINDTRMDREKEEGNQTNLEKLQ</sequence>
<protein>
    <submittedName>
        <fullName evidence="3">Uncharacterized protein LOC107273018</fullName>
    </submittedName>
</protein>
<dbReference type="AlphaFoldDB" id="A0AAJ7FSM7"/>
<evidence type="ECO:0000313" key="3">
    <source>
        <dbReference type="RefSeq" id="XP_015606290.1"/>
    </source>
</evidence>
<dbReference type="KEGG" id="ccin:107273018"/>